<dbReference type="InterPro" id="IPR003779">
    <property type="entry name" value="CMD-like"/>
</dbReference>
<dbReference type="InterPro" id="IPR052512">
    <property type="entry name" value="4CMD/NDH-1_regulator"/>
</dbReference>
<dbReference type="RefSeq" id="WP_073369937.1">
    <property type="nucleotide sequence ID" value="NZ_FNTL01000003.1"/>
</dbReference>
<dbReference type="PANTHER" id="PTHR33570:SF2">
    <property type="entry name" value="CARBOXYMUCONOLACTONE DECARBOXYLASE-LIKE DOMAIN-CONTAINING PROTEIN"/>
    <property type="match status" value="1"/>
</dbReference>
<sequence>MTSGTDNGYLDGDQLRRDIMGDGWVDRSNSGSTDALAHFSQLAGLHAWNAFWARPGLELRIRSALTIGAMTAMEATDELSTHIQGSLRCGLLNPEEIREVLLHLIPYLGFLRVRQAIVVVNDILAEAEASGSASPGAN</sequence>
<dbReference type="InterPro" id="IPR029032">
    <property type="entry name" value="AhpD-like"/>
</dbReference>
<dbReference type="OrthoDB" id="9802489at2"/>
<organism evidence="2 3">
    <name type="scientific">Rhodococcus jostii</name>
    <dbReference type="NCBI Taxonomy" id="132919"/>
    <lineage>
        <taxon>Bacteria</taxon>
        <taxon>Bacillati</taxon>
        <taxon>Actinomycetota</taxon>
        <taxon>Actinomycetes</taxon>
        <taxon>Mycobacteriales</taxon>
        <taxon>Nocardiaceae</taxon>
        <taxon>Rhodococcus</taxon>
    </lineage>
</organism>
<dbReference type="GO" id="GO:0051920">
    <property type="term" value="F:peroxiredoxin activity"/>
    <property type="evidence" value="ECO:0007669"/>
    <property type="project" value="InterPro"/>
</dbReference>
<dbReference type="Proteomes" id="UP000183407">
    <property type="component" value="Unassembled WGS sequence"/>
</dbReference>
<dbReference type="Gene3D" id="1.20.1290.10">
    <property type="entry name" value="AhpD-like"/>
    <property type="match status" value="1"/>
</dbReference>
<dbReference type="PANTHER" id="PTHR33570">
    <property type="entry name" value="4-CARBOXYMUCONOLACTONE DECARBOXYLASE FAMILY PROTEIN"/>
    <property type="match status" value="1"/>
</dbReference>
<evidence type="ECO:0000313" key="3">
    <source>
        <dbReference type="Proteomes" id="UP000183407"/>
    </source>
</evidence>
<dbReference type="SUPFAM" id="SSF69118">
    <property type="entry name" value="AhpD-like"/>
    <property type="match status" value="1"/>
</dbReference>
<accession>A0A1H4JMF5</accession>
<feature type="domain" description="Carboxymuconolactone decarboxylase-like" evidence="1">
    <location>
        <begin position="46"/>
        <end position="119"/>
    </location>
</feature>
<gene>
    <name evidence="2" type="ORF">SAMN04490220_1001</name>
</gene>
<dbReference type="EMBL" id="FNTL01000003">
    <property type="protein sequence ID" value="SEB47501.1"/>
    <property type="molecule type" value="Genomic_DNA"/>
</dbReference>
<evidence type="ECO:0000313" key="2">
    <source>
        <dbReference type="EMBL" id="SEB47501.1"/>
    </source>
</evidence>
<reference evidence="3" key="1">
    <citation type="submission" date="2016-10" db="EMBL/GenBank/DDBJ databases">
        <authorList>
            <person name="Varghese N."/>
        </authorList>
    </citation>
    <scope>NUCLEOTIDE SEQUENCE [LARGE SCALE GENOMIC DNA]</scope>
    <source>
        <strain evidence="3">DSM 44719</strain>
    </source>
</reference>
<protein>
    <submittedName>
        <fullName evidence="2">4-carboxymuconolactone decarboxylase</fullName>
    </submittedName>
</protein>
<proteinExistence type="predicted"/>
<name>A0A1H4JMF5_RHOJO</name>
<evidence type="ECO:0000259" key="1">
    <source>
        <dbReference type="Pfam" id="PF02627"/>
    </source>
</evidence>
<dbReference type="AlphaFoldDB" id="A0A1H4JMF5"/>
<dbReference type="Pfam" id="PF02627">
    <property type="entry name" value="CMD"/>
    <property type="match status" value="1"/>
</dbReference>